<evidence type="ECO:0000313" key="3">
    <source>
        <dbReference type="EMBL" id="RKE03677.1"/>
    </source>
</evidence>
<feature type="domain" description="Fe/B12 periplasmic-binding" evidence="2">
    <location>
        <begin position="23"/>
        <end position="267"/>
    </location>
</feature>
<protein>
    <submittedName>
        <fullName evidence="3">Substrate-binding family protein</fullName>
    </submittedName>
</protein>
<keyword evidence="1" id="KW-0732">Signal</keyword>
<organism evidence="3 4">
    <name type="scientific">Marinifilum flexuosum</name>
    <dbReference type="NCBI Taxonomy" id="1117708"/>
    <lineage>
        <taxon>Bacteria</taxon>
        <taxon>Pseudomonadati</taxon>
        <taxon>Bacteroidota</taxon>
        <taxon>Bacteroidia</taxon>
        <taxon>Marinilabiliales</taxon>
        <taxon>Marinifilaceae</taxon>
    </lineage>
</organism>
<dbReference type="AlphaFoldDB" id="A0A419X7G3"/>
<gene>
    <name evidence="3" type="ORF">BXY64_0686</name>
</gene>
<reference evidence="3 4" key="1">
    <citation type="submission" date="2018-09" db="EMBL/GenBank/DDBJ databases">
        <title>Genomic Encyclopedia of Archaeal and Bacterial Type Strains, Phase II (KMG-II): from individual species to whole genera.</title>
        <authorList>
            <person name="Goeker M."/>
        </authorList>
    </citation>
    <scope>NUCLEOTIDE SEQUENCE [LARGE SCALE GENOMIC DNA]</scope>
    <source>
        <strain evidence="3 4">DSM 21950</strain>
    </source>
</reference>
<dbReference type="RefSeq" id="WP_120238538.1">
    <property type="nucleotide sequence ID" value="NZ_RAPQ01000008.1"/>
</dbReference>
<accession>A0A419X7G3</accession>
<dbReference type="Gene3D" id="3.40.50.1980">
    <property type="entry name" value="Nitrogenase molybdenum iron protein domain"/>
    <property type="match status" value="2"/>
</dbReference>
<dbReference type="GO" id="GO:0071281">
    <property type="term" value="P:cellular response to iron ion"/>
    <property type="evidence" value="ECO:0007669"/>
    <property type="project" value="TreeGrafter"/>
</dbReference>
<sequence>MADFIKVTDDLGREVNIPFPPQRIIPAVPSTTEFLFDLELEGKVISRTKFCRYPKGKIEKLPNIGGPKNLYVDKINLLNPDLILVNEEENNKAQVEALMEDFPVYVSKVRNYEDALQNILNTGKITGTEPKAFEITNKIRAAFAKIPKSTKPIKVLYLIWRNPFMGVGKNSFINSMLEMCGFVNILSDPQERYPNLTAEEIKELNPELVLLSSEPYPFEEANIKEIRDILPNAKIELADGEMFSWYESHMLQAADYFINLIKKIKAE</sequence>
<dbReference type="Pfam" id="PF01497">
    <property type="entry name" value="Peripla_BP_2"/>
    <property type="match status" value="1"/>
</dbReference>
<dbReference type="EMBL" id="RAPQ01000008">
    <property type="protein sequence ID" value="RKE03677.1"/>
    <property type="molecule type" value="Genomic_DNA"/>
</dbReference>
<dbReference type="SUPFAM" id="SSF53807">
    <property type="entry name" value="Helical backbone' metal receptor"/>
    <property type="match status" value="1"/>
</dbReference>
<name>A0A419X7G3_9BACT</name>
<dbReference type="InterPro" id="IPR050902">
    <property type="entry name" value="ABC_Transporter_SBP"/>
</dbReference>
<dbReference type="Proteomes" id="UP000284531">
    <property type="component" value="Unassembled WGS sequence"/>
</dbReference>
<evidence type="ECO:0000256" key="1">
    <source>
        <dbReference type="ARBA" id="ARBA00022729"/>
    </source>
</evidence>
<dbReference type="NCBIfam" id="NF038402">
    <property type="entry name" value="TroA_like"/>
    <property type="match status" value="1"/>
</dbReference>
<proteinExistence type="predicted"/>
<dbReference type="PANTHER" id="PTHR30535:SF34">
    <property type="entry name" value="MOLYBDATE-BINDING PROTEIN MOLA"/>
    <property type="match status" value="1"/>
</dbReference>
<dbReference type="InterPro" id="IPR054828">
    <property type="entry name" value="Vit_B12_bind_prot"/>
</dbReference>
<comment type="caution">
    <text evidence="3">The sequence shown here is derived from an EMBL/GenBank/DDBJ whole genome shotgun (WGS) entry which is preliminary data.</text>
</comment>
<dbReference type="PROSITE" id="PS50983">
    <property type="entry name" value="FE_B12_PBP"/>
    <property type="match status" value="1"/>
</dbReference>
<evidence type="ECO:0000259" key="2">
    <source>
        <dbReference type="PROSITE" id="PS50983"/>
    </source>
</evidence>
<dbReference type="PANTHER" id="PTHR30535">
    <property type="entry name" value="VITAMIN B12-BINDING PROTEIN"/>
    <property type="match status" value="1"/>
</dbReference>
<keyword evidence="4" id="KW-1185">Reference proteome</keyword>
<dbReference type="InterPro" id="IPR002491">
    <property type="entry name" value="ABC_transptr_periplasmic_BD"/>
</dbReference>
<dbReference type="OrthoDB" id="9816357at2"/>
<evidence type="ECO:0000313" key="4">
    <source>
        <dbReference type="Proteomes" id="UP000284531"/>
    </source>
</evidence>